<dbReference type="PROSITE" id="PS00678">
    <property type="entry name" value="WD_REPEATS_1"/>
    <property type="match status" value="1"/>
</dbReference>
<feature type="region of interest" description="Disordered" evidence="4">
    <location>
        <begin position="165"/>
        <end position="256"/>
    </location>
</feature>
<dbReference type="Pfam" id="PF00400">
    <property type="entry name" value="WD40"/>
    <property type="match status" value="5"/>
</dbReference>
<feature type="compositionally biased region" description="Low complexity" evidence="4">
    <location>
        <begin position="196"/>
        <end position="206"/>
    </location>
</feature>
<dbReference type="Proteomes" id="UP000698800">
    <property type="component" value="Unassembled WGS sequence"/>
</dbReference>
<dbReference type="AlphaFoldDB" id="A0A9P8IIL3"/>
<feature type="region of interest" description="Disordered" evidence="4">
    <location>
        <begin position="110"/>
        <end position="143"/>
    </location>
</feature>
<protein>
    <recommendedName>
        <fullName evidence="5">CTLH domain-containing protein</fullName>
    </recommendedName>
</protein>
<feature type="domain" description="CTLH" evidence="5">
    <location>
        <begin position="292"/>
        <end position="370"/>
    </location>
</feature>
<sequence length="794" mass="87394">MLVFQRRGLKSEACSQGAWRTVNSGTPATFVLASELPQDRPAPVTSDHPVTSNTRHLTSTPLTSALPSIDSQPPSLGRVTTVNINSTTSGEELISASQALSQQARILSQGLQATTGRRRRRSPSPDPSPDIFQEPPVADPGSNRVIERGEGHIQPLGQATASLYSSYQEGRTSSQPDRKRRRLSSKSMRLDPEPSNPNSSSRPFSNGTSLSPLHKAAPSGSTNGSSQTHIATNGSSSSHSSHSLSTHLRPSRPDYFGHDREEVTRILIQSLGDLGYHNAAGALSQESGYELESSSVAAFRSAVLQGQWADAEDLLFGGTSDDRGGVNINNSKPGIGSGLVLAEGSNANEMLFLMRQQKFLEFLEERDLGRALGVLRTELTPLNQDVAKLHALSRQKLITYSLLMCHSAEDLKSQANWDGAAGQSRHAVLSELSKSISPSVMIPEHRLAVLLQQVKQNQISNCLYHNTASSPSLYTDHICDRSQFPLKTVLELRKHSDEVWYLQFSHDGTRLASASRDNKIIIYDTETFEVVRTLSEHNGWVAYVAWSPDCSKLISCSHDKKAKLWDMHSGNCLFTIEHHTEPVSSCSWAPDGLTFVTGSMDKQMCAWNLSGSLLYTWKGYRINACVISPDGQRLICVSNEKSIHVYNYLSREEEYNVQLKVDLTCLSISQDSRYMLVNMSDNEIQLLDIETADIVRRFMGQKQGNYVIRSAFGGANENFVISGSEDSRIYIWHKDNGTLVETLEGHSGCVNSVAWNPKDPCMFASAGDDHVVRIWSKDSDAKGKWRNSLNGSAR</sequence>
<dbReference type="InterPro" id="IPR015943">
    <property type="entry name" value="WD40/YVTN_repeat-like_dom_sf"/>
</dbReference>
<reference evidence="6" key="1">
    <citation type="submission" date="2021-03" db="EMBL/GenBank/DDBJ databases">
        <title>Comparative genomics and phylogenomic investigation of the class Geoglossomycetes provide insights into ecological specialization and systematics.</title>
        <authorList>
            <person name="Melie T."/>
            <person name="Pirro S."/>
            <person name="Miller A.N."/>
            <person name="Quandt A."/>
        </authorList>
    </citation>
    <scope>NUCLEOTIDE SEQUENCE</scope>
    <source>
        <strain evidence="6">GBOQ0MN5Z8</strain>
    </source>
</reference>
<name>A0A9P8IIL3_9PEZI</name>
<dbReference type="Pfam" id="PF23627">
    <property type="entry name" value="LisH_WDR26"/>
    <property type="match status" value="1"/>
</dbReference>
<feature type="compositionally biased region" description="Low complexity" evidence="4">
    <location>
        <begin position="235"/>
        <end position="248"/>
    </location>
</feature>
<feature type="repeat" description="WD" evidence="3">
    <location>
        <begin position="492"/>
        <end position="533"/>
    </location>
</feature>
<feature type="compositionally biased region" description="Polar residues" evidence="4">
    <location>
        <begin position="219"/>
        <end position="234"/>
    </location>
</feature>
<gene>
    <name evidence="6" type="ORF">FGG08_000039</name>
</gene>
<comment type="caution">
    <text evidence="6">The sequence shown here is derived from an EMBL/GenBank/DDBJ whole genome shotgun (WGS) entry which is preliminary data.</text>
</comment>
<evidence type="ECO:0000256" key="2">
    <source>
        <dbReference type="ARBA" id="ARBA00022737"/>
    </source>
</evidence>
<dbReference type="SMART" id="SM00320">
    <property type="entry name" value="WD40"/>
    <property type="match status" value="7"/>
</dbReference>
<dbReference type="InterPro" id="IPR036322">
    <property type="entry name" value="WD40_repeat_dom_sf"/>
</dbReference>
<feature type="region of interest" description="Disordered" evidence="4">
    <location>
        <begin position="35"/>
        <end position="78"/>
    </location>
</feature>
<feature type="compositionally biased region" description="Polar residues" evidence="4">
    <location>
        <begin position="48"/>
        <end position="78"/>
    </location>
</feature>
<feature type="compositionally biased region" description="Polar residues" evidence="4">
    <location>
        <begin position="165"/>
        <end position="175"/>
    </location>
</feature>
<accession>A0A9P8IIL3</accession>
<dbReference type="InterPro" id="IPR001680">
    <property type="entry name" value="WD40_rpt"/>
</dbReference>
<dbReference type="PANTHER" id="PTHR22838">
    <property type="entry name" value="WD REPEAT PROTEIN 26-RELATED"/>
    <property type="match status" value="1"/>
</dbReference>
<dbReference type="PROSITE" id="PS50294">
    <property type="entry name" value="WD_REPEATS_REGION"/>
    <property type="match status" value="4"/>
</dbReference>
<organism evidence="6 7">
    <name type="scientific">Glutinoglossum americanum</name>
    <dbReference type="NCBI Taxonomy" id="1670608"/>
    <lineage>
        <taxon>Eukaryota</taxon>
        <taxon>Fungi</taxon>
        <taxon>Dikarya</taxon>
        <taxon>Ascomycota</taxon>
        <taxon>Pezizomycotina</taxon>
        <taxon>Geoglossomycetes</taxon>
        <taxon>Geoglossales</taxon>
        <taxon>Geoglossaceae</taxon>
        <taxon>Glutinoglossum</taxon>
    </lineage>
</organism>
<dbReference type="PROSITE" id="PS50897">
    <property type="entry name" value="CTLH"/>
    <property type="match status" value="1"/>
</dbReference>
<feature type="repeat" description="WD" evidence="3">
    <location>
        <begin position="716"/>
        <end position="742"/>
    </location>
</feature>
<dbReference type="GO" id="GO:0043161">
    <property type="term" value="P:proteasome-mediated ubiquitin-dependent protein catabolic process"/>
    <property type="evidence" value="ECO:0007669"/>
    <property type="project" value="TreeGrafter"/>
</dbReference>
<dbReference type="SMART" id="SM00668">
    <property type="entry name" value="CTLH"/>
    <property type="match status" value="1"/>
</dbReference>
<evidence type="ECO:0000313" key="7">
    <source>
        <dbReference type="Proteomes" id="UP000698800"/>
    </source>
</evidence>
<dbReference type="PROSITE" id="PS50082">
    <property type="entry name" value="WD_REPEATS_2"/>
    <property type="match status" value="5"/>
</dbReference>
<dbReference type="InterPro" id="IPR051350">
    <property type="entry name" value="WD_repeat-ST_regulator"/>
</dbReference>
<evidence type="ECO:0000313" key="6">
    <source>
        <dbReference type="EMBL" id="KAH0547782.1"/>
    </source>
</evidence>
<evidence type="ECO:0000256" key="1">
    <source>
        <dbReference type="ARBA" id="ARBA00022574"/>
    </source>
</evidence>
<evidence type="ECO:0000256" key="4">
    <source>
        <dbReference type="SAM" id="MobiDB-lite"/>
    </source>
</evidence>
<feature type="repeat" description="WD" evidence="3">
    <location>
        <begin position="743"/>
        <end position="776"/>
    </location>
</feature>
<dbReference type="CDD" id="cd00200">
    <property type="entry name" value="WD40"/>
    <property type="match status" value="1"/>
</dbReference>
<dbReference type="InterPro" id="IPR006595">
    <property type="entry name" value="CTLH_C"/>
</dbReference>
<keyword evidence="2" id="KW-0677">Repeat</keyword>
<evidence type="ECO:0000256" key="3">
    <source>
        <dbReference type="PROSITE-ProRule" id="PRU00221"/>
    </source>
</evidence>
<feature type="repeat" description="WD" evidence="3">
    <location>
        <begin position="534"/>
        <end position="575"/>
    </location>
</feature>
<proteinExistence type="predicted"/>
<dbReference type="EMBL" id="JAGHQL010000001">
    <property type="protein sequence ID" value="KAH0547782.1"/>
    <property type="molecule type" value="Genomic_DNA"/>
</dbReference>
<keyword evidence="1 3" id="KW-0853">WD repeat</keyword>
<dbReference type="SUPFAM" id="SSF50978">
    <property type="entry name" value="WD40 repeat-like"/>
    <property type="match status" value="1"/>
</dbReference>
<dbReference type="PANTHER" id="PTHR22838:SF0">
    <property type="entry name" value="WD REPEAT-CONTAINING PROTEIN 26"/>
    <property type="match status" value="1"/>
</dbReference>
<dbReference type="InterPro" id="IPR019775">
    <property type="entry name" value="WD40_repeat_CS"/>
</dbReference>
<keyword evidence="7" id="KW-1185">Reference proteome</keyword>
<dbReference type="OrthoDB" id="972532at2759"/>
<feature type="repeat" description="WD" evidence="3">
    <location>
        <begin position="576"/>
        <end position="610"/>
    </location>
</feature>
<dbReference type="GO" id="GO:0034657">
    <property type="term" value="C:GID complex"/>
    <property type="evidence" value="ECO:0007669"/>
    <property type="project" value="TreeGrafter"/>
</dbReference>
<evidence type="ECO:0000259" key="5">
    <source>
        <dbReference type="PROSITE" id="PS50897"/>
    </source>
</evidence>
<dbReference type="Gene3D" id="2.130.10.10">
    <property type="entry name" value="YVTN repeat-like/Quinoprotein amine dehydrogenase"/>
    <property type="match status" value="1"/>
</dbReference>